<proteinExistence type="predicted"/>
<dbReference type="SMART" id="SM00220">
    <property type="entry name" value="S_TKc"/>
    <property type="match status" value="1"/>
</dbReference>
<dbReference type="Gene3D" id="1.10.510.10">
    <property type="entry name" value="Transferase(Phosphotransferase) domain 1"/>
    <property type="match status" value="1"/>
</dbReference>
<feature type="non-terminal residue" evidence="4">
    <location>
        <position position="1"/>
    </location>
</feature>
<dbReference type="GO" id="GO:0004672">
    <property type="term" value="F:protein kinase activity"/>
    <property type="evidence" value="ECO:0007669"/>
    <property type="project" value="InterPro"/>
</dbReference>
<accession>A0A6J0ZVB1</accession>
<dbReference type="InterPro" id="IPR051343">
    <property type="entry name" value="G-type_lectin_kinases/EP1-like"/>
</dbReference>
<name>A0A6J0ZVB1_9ROSI</name>
<gene>
    <name evidence="4" type="primary">LOC110412307</name>
</gene>
<dbReference type="PROSITE" id="PS50011">
    <property type="entry name" value="PROTEIN_KINASE_DOM"/>
    <property type="match status" value="1"/>
</dbReference>
<dbReference type="InterPro" id="IPR011009">
    <property type="entry name" value="Kinase-like_dom_sf"/>
</dbReference>
<dbReference type="GO" id="GO:0005524">
    <property type="term" value="F:ATP binding"/>
    <property type="evidence" value="ECO:0007669"/>
    <property type="project" value="InterPro"/>
</dbReference>
<dbReference type="PROSITE" id="PS00108">
    <property type="entry name" value="PROTEIN_KINASE_ST"/>
    <property type="match status" value="1"/>
</dbReference>
<organism evidence="3 4">
    <name type="scientific">Herrania umbratica</name>
    <dbReference type="NCBI Taxonomy" id="108875"/>
    <lineage>
        <taxon>Eukaryota</taxon>
        <taxon>Viridiplantae</taxon>
        <taxon>Streptophyta</taxon>
        <taxon>Embryophyta</taxon>
        <taxon>Tracheophyta</taxon>
        <taxon>Spermatophyta</taxon>
        <taxon>Magnoliopsida</taxon>
        <taxon>eudicotyledons</taxon>
        <taxon>Gunneridae</taxon>
        <taxon>Pentapetalae</taxon>
        <taxon>rosids</taxon>
        <taxon>malvids</taxon>
        <taxon>Malvales</taxon>
        <taxon>Malvaceae</taxon>
        <taxon>Byttnerioideae</taxon>
        <taxon>Herrania</taxon>
    </lineage>
</organism>
<dbReference type="InterPro" id="IPR000719">
    <property type="entry name" value="Prot_kinase_dom"/>
</dbReference>
<dbReference type="SUPFAM" id="SSF56112">
    <property type="entry name" value="Protein kinase-like (PK-like)"/>
    <property type="match status" value="1"/>
</dbReference>
<reference evidence="4" key="1">
    <citation type="submission" date="2025-08" db="UniProtKB">
        <authorList>
            <consortium name="RefSeq"/>
        </authorList>
    </citation>
    <scope>IDENTIFICATION</scope>
    <source>
        <tissue evidence="4">Leaf</tissue>
    </source>
</reference>
<keyword evidence="1" id="KW-0732">Signal</keyword>
<protein>
    <submittedName>
        <fullName evidence="4">G-type lectin S-receptor-like serine/threonine-protein kinase LECRK2</fullName>
    </submittedName>
</protein>
<evidence type="ECO:0000256" key="1">
    <source>
        <dbReference type="ARBA" id="ARBA00022729"/>
    </source>
</evidence>
<dbReference type="PANTHER" id="PTHR47976">
    <property type="entry name" value="G-TYPE LECTIN S-RECEPTOR-LIKE SERINE/THREONINE-PROTEIN KINASE SD2-5"/>
    <property type="match status" value="1"/>
</dbReference>
<feature type="domain" description="Protein kinase" evidence="2">
    <location>
        <begin position="1"/>
        <end position="230"/>
    </location>
</feature>
<dbReference type="Pfam" id="PF00069">
    <property type="entry name" value="Pkinase"/>
    <property type="match status" value="1"/>
</dbReference>
<sequence length="254" mass="29249">CFWFPANWKRIEIAVCKILLKTEPPFGSLPKFLFANARPNWYQRIEIAFGIARGLFYLHEECSSQIIHCDIKPQNILLDDSFSAKISDFGLAKLLKKDQTRTTTAIRGTKGYVAPEWFRNMPITVKVDVYSFGILLLELICCRKNFEQNVKGEDQMILVDWAYDCFMEGKLQLLVENDEEATDEIKKVKKFAMIAIWCIQEDPSLRPTMKKAVQMMEGAVEVPIPPNPALFPSSIYISFVDQIKASYRWPSAYV</sequence>
<evidence type="ECO:0000259" key="2">
    <source>
        <dbReference type="PROSITE" id="PS50011"/>
    </source>
</evidence>
<dbReference type="OrthoDB" id="5857966at2759"/>
<dbReference type="AlphaFoldDB" id="A0A6J0ZVB1"/>
<dbReference type="GeneID" id="110412307"/>
<evidence type="ECO:0000313" key="3">
    <source>
        <dbReference type="Proteomes" id="UP000504621"/>
    </source>
</evidence>
<dbReference type="InterPro" id="IPR008271">
    <property type="entry name" value="Ser/Thr_kinase_AS"/>
</dbReference>
<keyword evidence="3" id="KW-1185">Reference proteome</keyword>
<evidence type="ECO:0000313" key="4">
    <source>
        <dbReference type="RefSeq" id="XP_021278516.1"/>
    </source>
</evidence>
<dbReference type="RefSeq" id="XP_021278516.1">
    <property type="nucleotide sequence ID" value="XM_021422841.1"/>
</dbReference>
<dbReference type="Proteomes" id="UP000504621">
    <property type="component" value="Unplaced"/>
</dbReference>
<dbReference type="FunFam" id="1.10.510.10:FF:000237">
    <property type="entry name" value="G-type lectin S-receptor-like serine/threonine-protein kinase"/>
    <property type="match status" value="1"/>
</dbReference>
<dbReference type="PANTHER" id="PTHR47976:SF47">
    <property type="entry name" value="RECEPTOR-LIKE SERINE_THREONINE-PROTEIN KINASE"/>
    <property type="match status" value="1"/>
</dbReference>